<evidence type="ECO:0000313" key="1">
    <source>
        <dbReference type="EMBL" id="KIW71689.1"/>
    </source>
</evidence>
<protein>
    <submittedName>
        <fullName evidence="1">Uncharacterized protein</fullName>
    </submittedName>
</protein>
<sequence length="219" mass="24235">MAHEWERCFAAATCQRALGCAMSLHGRSTVPSTWSELTSGPVMGADPRPQPCPTSPGCFNQIACPAQHKYWLPIFLRPSARPSSWTSLFPHALTRPAQEHFFGFCGDYPPSALLDPCLSSSAVREVVPIQDLTENSRPSLERSLLLIHRKLQFSIPFDCSSRIRTACAFAASETRSLESAQTIGLGFFPRQILVCSRTCSKPNRPNQSRFPVLCGFKPH</sequence>
<dbReference type="HOGENOM" id="CLU_1261351_0_0_1"/>
<dbReference type="Proteomes" id="UP000054266">
    <property type="component" value="Unassembled WGS sequence"/>
</dbReference>
<name>A0A0D2GHE6_9EURO</name>
<reference evidence="1 2" key="1">
    <citation type="submission" date="2015-01" db="EMBL/GenBank/DDBJ databases">
        <title>The Genome Sequence of Capronia semiimmersa CBS27337.</title>
        <authorList>
            <consortium name="The Broad Institute Genomics Platform"/>
            <person name="Cuomo C."/>
            <person name="de Hoog S."/>
            <person name="Gorbushina A."/>
            <person name="Stielow B."/>
            <person name="Teixiera M."/>
            <person name="Abouelleil A."/>
            <person name="Chapman S.B."/>
            <person name="Priest M."/>
            <person name="Young S.K."/>
            <person name="Wortman J."/>
            <person name="Nusbaum C."/>
            <person name="Birren B."/>
        </authorList>
    </citation>
    <scope>NUCLEOTIDE SEQUENCE [LARGE SCALE GENOMIC DNA]</scope>
    <source>
        <strain evidence="1 2">CBS 27337</strain>
    </source>
</reference>
<organism evidence="1 2">
    <name type="scientific">Phialophora macrospora</name>
    <dbReference type="NCBI Taxonomy" id="1851006"/>
    <lineage>
        <taxon>Eukaryota</taxon>
        <taxon>Fungi</taxon>
        <taxon>Dikarya</taxon>
        <taxon>Ascomycota</taxon>
        <taxon>Pezizomycotina</taxon>
        <taxon>Eurotiomycetes</taxon>
        <taxon>Chaetothyriomycetidae</taxon>
        <taxon>Chaetothyriales</taxon>
        <taxon>Herpotrichiellaceae</taxon>
        <taxon>Phialophora</taxon>
    </lineage>
</organism>
<evidence type="ECO:0000313" key="2">
    <source>
        <dbReference type="Proteomes" id="UP000054266"/>
    </source>
</evidence>
<dbReference type="EMBL" id="KN846957">
    <property type="protein sequence ID" value="KIW71689.1"/>
    <property type="molecule type" value="Genomic_DNA"/>
</dbReference>
<proteinExistence type="predicted"/>
<keyword evidence="2" id="KW-1185">Reference proteome</keyword>
<gene>
    <name evidence="1" type="ORF">PV04_03824</name>
</gene>
<accession>A0A0D2GHE6</accession>
<dbReference type="AlphaFoldDB" id="A0A0D2GHE6"/>